<dbReference type="SUPFAM" id="SSF53067">
    <property type="entry name" value="Actin-like ATPase domain"/>
    <property type="match status" value="1"/>
</dbReference>
<evidence type="ECO:0000313" key="3">
    <source>
        <dbReference type="EnsemblPlants" id="TraesCS7A02G479500.1.cds1"/>
    </source>
</evidence>
<dbReference type="Gramene" id="TraesCAD_scaffold_033655_01G000300.1">
    <property type="protein sequence ID" value="TraesCAD_scaffold_033655_01G000300.1"/>
    <property type="gene ID" value="TraesCAD_scaffold_033655_01G000300"/>
</dbReference>
<dbReference type="EnsemblPlants" id="TraesCS7A02G479500.1">
    <property type="protein sequence ID" value="TraesCS7A02G479500.1.cds1"/>
    <property type="gene ID" value="TraesCS7A02G479500"/>
</dbReference>
<dbReference type="Gramene" id="TraesKAR7A01G0427380.1">
    <property type="protein sequence ID" value="cds.TraesKAR7A01G0427380.1"/>
    <property type="gene ID" value="TraesKAR7A01G0427380"/>
</dbReference>
<dbReference type="GO" id="GO:0005536">
    <property type="term" value="F:D-glucose binding"/>
    <property type="evidence" value="ECO:0007669"/>
    <property type="project" value="InterPro"/>
</dbReference>
<dbReference type="Gramene" id="TraesNOR7A03G04047600.1">
    <property type="protein sequence ID" value="TraesNOR7A03G04047600.1.CDS1"/>
    <property type="gene ID" value="TraesNOR7A03G04047600"/>
</dbReference>
<dbReference type="AlphaFoldDB" id="A0A3B6RQV7"/>
<dbReference type="GO" id="GO:0001678">
    <property type="term" value="P:intracellular glucose homeostasis"/>
    <property type="evidence" value="ECO:0007669"/>
    <property type="project" value="InterPro"/>
</dbReference>
<sequence>MVVTSTVSAFDCSAKSLLLDFLFIFYMVYQLSEAQIHELFDFIVAELERFVETEGDDFHLPVGRHRELGFTFPFVLHQTLISSGTIVKWKKGFCINGMVKIK</sequence>
<keyword evidence="1" id="KW-0067">ATP-binding</keyword>
<keyword evidence="1" id="KW-0547">Nucleotide-binding</keyword>
<protein>
    <recommendedName>
        <fullName evidence="1">Phosphotransferase</fullName>
        <ecNumber evidence="1">2.7.1.-</ecNumber>
    </recommendedName>
</protein>
<proteinExistence type="inferred from homology"/>
<organism evidence="3">
    <name type="scientific">Triticum aestivum</name>
    <name type="common">Wheat</name>
    <dbReference type="NCBI Taxonomy" id="4565"/>
    <lineage>
        <taxon>Eukaryota</taxon>
        <taxon>Viridiplantae</taxon>
        <taxon>Streptophyta</taxon>
        <taxon>Embryophyta</taxon>
        <taxon>Tracheophyta</taxon>
        <taxon>Spermatophyta</taxon>
        <taxon>Magnoliopsida</taxon>
        <taxon>Liliopsida</taxon>
        <taxon>Poales</taxon>
        <taxon>Poaceae</taxon>
        <taxon>BOP clade</taxon>
        <taxon>Pooideae</taxon>
        <taxon>Triticodae</taxon>
        <taxon>Triticeae</taxon>
        <taxon>Triticinae</taxon>
        <taxon>Triticum</taxon>
    </lineage>
</organism>
<dbReference type="EC" id="2.7.1.-" evidence="1"/>
<dbReference type="Gramene" id="TraesWEE_scaffold_031012_01G000700.1">
    <property type="protein sequence ID" value="TraesWEE_scaffold_031012_01G000700.1"/>
    <property type="gene ID" value="TraesWEE_scaffold_031012_01G000700"/>
</dbReference>
<dbReference type="Gene3D" id="3.30.420.40">
    <property type="match status" value="1"/>
</dbReference>
<dbReference type="GO" id="GO:0006096">
    <property type="term" value="P:glycolytic process"/>
    <property type="evidence" value="ECO:0007669"/>
    <property type="project" value="UniProtKB-KW"/>
</dbReference>
<evidence type="ECO:0000259" key="2">
    <source>
        <dbReference type="Pfam" id="PF00349"/>
    </source>
</evidence>
<evidence type="ECO:0000256" key="1">
    <source>
        <dbReference type="RuleBase" id="RU362007"/>
    </source>
</evidence>
<dbReference type="STRING" id="4565.A0A3B6RQV7"/>
<name>A0A3B6RQV7_WHEAT</name>
<keyword evidence="1" id="KW-0324">Glycolysis</keyword>
<feature type="domain" description="Hexokinase N-terminal" evidence="2">
    <location>
        <begin position="30"/>
        <end position="99"/>
    </location>
</feature>
<keyword evidence="1" id="KW-0808">Transferase</keyword>
<dbReference type="InterPro" id="IPR043129">
    <property type="entry name" value="ATPase_NBD"/>
</dbReference>
<comment type="similarity">
    <text evidence="1">Belongs to the hexokinase family.</text>
</comment>
<dbReference type="GO" id="GO:0005524">
    <property type="term" value="F:ATP binding"/>
    <property type="evidence" value="ECO:0007669"/>
    <property type="project" value="UniProtKB-UniRule"/>
</dbReference>
<dbReference type="Gramene" id="TraesJAG7A03G03986300.1">
    <property type="protein sequence ID" value="TraesJAG7A03G03986300.1.CDS1"/>
    <property type="gene ID" value="TraesJAG7A03G03986300"/>
</dbReference>
<dbReference type="Proteomes" id="UP000019116">
    <property type="component" value="Chromosome 7A"/>
</dbReference>
<dbReference type="SMR" id="A0A3B6RQV7"/>
<dbReference type="GO" id="GO:0004396">
    <property type="term" value="F:hexokinase activity"/>
    <property type="evidence" value="ECO:0007669"/>
    <property type="project" value="UniProtKB-UniRule"/>
</dbReference>
<dbReference type="Gramene" id="TraesRN7A0101148000.1">
    <property type="protein sequence ID" value="TraesRN7A0101148000.1"/>
    <property type="gene ID" value="TraesRN7A0101148000"/>
</dbReference>
<reference evidence="3" key="1">
    <citation type="submission" date="2018-08" db="EMBL/GenBank/DDBJ databases">
        <authorList>
            <person name="Rossello M."/>
        </authorList>
    </citation>
    <scope>NUCLEOTIDE SEQUENCE [LARGE SCALE GENOMIC DNA]</scope>
    <source>
        <strain evidence="3">cv. Chinese Spring</strain>
    </source>
</reference>
<keyword evidence="4" id="KW-1185">Reference proteome</keyword>
<keyword evidence="1" id="KW-0418">Kinase</keyword>
<dbReference type="PANTHER" id="PTHR19443:SF15">
    <property type="entry name" value="HEXOKINASE-6"/>
    <property type="match status" value="1"/>
</dbReference>
<dbReference type="Gramene" id="TraesCLE_scaffold_033033_01G000100.1">
    <property type="protein sequence ID" value="TraesCLE_scaffold_033033_01G000100.1"/>
    <property type="gene ID" value="TraesCLE_scaffold_033033_01G000100"/>
</dbReference>
<dbReference type="Gramene" id="TraesLDM7A03G04009060.1">
    <property type="protein sequence ID" value="TraesLDM7A03G04009060.1.CDS1"/>
    <property type="gene ID" value="TraesLDM7A03G04009060"/>
</dbReference>
<accession>A0A3B6RQV7</accession>
<dbReference type="Pfam" id="PF00349">
    <property type="entry name" value="Hexokinase_1"/>
    <property type="match status" value="1"/>
</dbReference>
<evidence type="ECO:0000313" key="4">
    <source>
        <dbReference type="Proteomes" id="UP000019116"/>
    </source>
</evidence>
<dbReference type="Gramene" id="TraesCS7A02G479500.1">
    <property type="protein sequence ID" value="TraesCS7A02G479500.1.cds1"/>
    <property type="gene ID" value="TraesCS7A02G479500"/>
</dbReference>
<reference evidence="3" key="2">
    <citation type="submission" date="2018-10" db="UniProtKB">
        <authorList>
            <consortium name="EnsemblPlants"/>
        </authorList>
    </citation>
    <scope>IDENTIFICATION</scope>
</reference>
<dbReference type="InterPro" id="IPR001312">
    <property type="entry name" value="Hexokinase"/>
</dbReference>
<dbReference type="Gramene" id="TraesROB_scaffold_028332_01G000200.1">
    <property type="protein sequence ID" value="TraesROB_scaffold_028332_01G000200.1"/>
    <property type="gene ID" value="TraesROB_scaffold_028332_01G000200"/>
</dbReference>
<dbReference type="InterPro" id="IPR022672">
    <property type="entry name" value="Hexokinase_N"/>
</dbReference>
<dbReference type="PANTHER" id="PTHR19443">
    <property type="entry name" value="HEXOKINASE"/>
    <property type="match status" value="1"/>
</dbReference>
<dbReference type="OrthoDB" id="1921326at2759"/>
<dbReference type="Gramene" id="TraesJUL7A03G04040640.1">
    <property type="protein sequence ID" value="TraesJUL7A03G04040640.1.CDS1"/>
    <property type="gene ID" value="TraesJUL7A03G04040640"/>
</dbReference>
<dbReference type="Gramene" id="TraesCS7A03G1161000.1">
    <property type="protein sequence ID" value="TraesCS7A03G1161000.1.CDS1"/>
    <property type="gene ID" value="TraesCS7A03G1161000"/>
</dbReference>